<keyword evidence="2" id="KW-1185">Reference proteome</keyword>
<reference evidence="1 2" key="1">
    <citation type="journal article" date="2018" name="Sci. Rep.">
        <title>Genomic signatures of local adaptation to the degree of environmental predictability in rotifers.</title>
        <authorList>
            <person name="Franch-Gras L."/>
            <person name="Hahn C."/>
            <person name="Garcia-Roger E.M."/>
            <person name="Carmona M.J."/>
            <person name="Serra M."/>
            <person name="Gomez A."/>
        </authorList>
    </citation>
    <scope>NUCLEOTIDE SEQUENCE [LARGE SCALE GENOMIC DNA]</scope>
    <source>
        <strain evidence="1">HYR1</strain>
    </source>
</reference>
<evidence type="ECO:0000313" key="1">
    <source>
        <dbReference type="EMBL" id="RNA28750.1"/>
    </source>
</evidence>
<comment type="caution">
    <text evidence="1">The sequence shown here is derived from an EMBL/GenBank/DDBJ whole genome shotgun (WGS) entry which is preliminary data.</text>
</comment>
<accession>A0A3M7RZ71</accession>
<sequence>MNAEETLRNRVYLYYEKNGALGKKFEKKLLPFIKKSYDLMKKFRKTLSSPIIKKIKHIKSKN</sequence>
<dbReference type="Proteomes" id="UP000276133">
    <property type="component" value="Unassembled WGS sequence"/>
</dbReference>
<evidence type="ECO:0000313" key="2">
    <source>
        <dbReference type="Proteomes" id="UP000276133"/>
    </source>
</evidence>
<proteinExistence type="predicted"/>
<dbReference type="EMBL" id="REGN01002346">
    <property type="protein sequence ID" value="RNA28750.1"/>
    <property type="molecule type" value="Genomic_DNA"/>
</dbReference>
<gene>
    <name evidence="1" type="ORF">BpHYR1_025015</name>
</gene>
<dbReference type="AlphaFoldDB" id="A0A3M7RZ71"/>
<organism evidence="1 2">
    <name type="scientific">Brachionus plicatilis</name>
    <name type="common">Marine rotifer</name>
    <name type="synonym">Brachionus muelleri</name>
    <dbReference type="NCBI Taxonomy" id="10195"/>
    <lineage>
        <taxon>Eukaryota</taxon>
        <taxon>Metazoa</taxon>
        <taxon>Spiralia</taxon>
        <taxon>Gnathifera</taxon>
        <taxon>Rotifera</taxon>
        <taxon>Eurotatoria</taxon>
        <taxon>Monogononta</taxon>
        <taxon>Pseudotrocha</taxon>
        <taxon>Ploima</taxon>
        <taxon>Brachionidae</taxon>
        <taxon>Brachionus</taxon>
    </lineage>
</organism>
<name>A0A3M7RZ71_BRAPC</name>
<protein>
    <submittedName>
        <fullName evidence="1">Uncharacterized protein</fullName>
    </submittedName>
</protein>